<evidence type="ECO:0000256" key="2">
    <source>
        <dbReference type="ARBA" id="ARBA00022977"/>
    </source>
</evidence>
<dbReference type="RefSeq" id="WP_232175158.1">
    <property type="nucleotide sequence ID" value="NZ_JAJPWV010000001.1"/>
</dbReference>
<comment type="caution">
    <text evidence="4">The sequence shown here is derived from an EMBL/GenBank/DDBJ whole genome shotgun (WGS) entry which is preliminary data.</text>
</comment>
<organism evidence="4 5">
    <name type="scientific">Mucilaginibacter roseus</name>
    <dbReference type="NCBI Taxonomy" id="1528868"/>
    <lineage>
        <taxon>Bacteria</taxon>
        <taxon>Pseudomonadati</taxon>
        <taxon>Bacteroidota</taxon>
        <taxon>Sphingobacteriia</taxon>
        <taxon>Sphingobacteriales</taxon>
        <taxon>Sphingobacteriaceae</taxon>
        <taxon>Mucilaginibacter</taxon>
    </lineage>
</organism>
<dbReference type="InterPro" id="IPR022998">
    <property type="entry name" value="ThiamineP_synth_TenI"/>
</dbReference>
<dbReference type="Gene3D" id="3.20.20.70">
    <property type="entry name" value="Aldolase class I"/>
    <property type="match status" value="1"/>
</dbReference>
<evidence type="ECO:0000256" key="1">
    <source>
        <dbReference type="ARBA" id="ARBA00004948"/>
    </source>
</evidence>
<sequence length="215" mass="23659">MNDRKIKGGVYLVINPAMERPALLHQLNAALRGGLTAVQIWNNWLPDANKGDYINKVAELCNSYNVPLLVNGDWGLLLSHPELDGVHFDQIPENYVEIQNTVKRRFLAGITCSGDLNAVRWAHANKLDYVSFCAMFPSSSAGSCDIVMPQTVRLAHTLTNLPLFVSGGITPDNIPQLQQRTPFNGVAVISGIMSADDPAQKVKLYHKALNSRNKP</sequence>
<dbReference type="InterPro" id="IPR036206">
    <property type="entry name" value="ThiamineP_synth_sf"/>
</dbReference>
<keyword evidence="5" id="KW-1185">Reference proteome</keyword>
<dbReference type="PANTHER" id="PTHR20857">
    <property type="entry name" value="THIAMINE-PHOSPHATE PYROPHOSPHORYLASE"/>
    <property type="match status" value="1"/>
</dbReference>
<gene>
    <name evidence="4" type="ORF">LT679_01635</name>
</gene>
<keyword evidence="2" id="KW-0784">Thiamine biosynthesis</keyword>
<dbReference type="SUPFAM" id="SSF51391">
    <property type="entry name" value="Thiamin phosphate synthase"/>
    <property type="match status" value="1"/>
</dbReference>
<comment type="pathway">
    <text evidence="1">Cofactor biosynthesis; thiamine diphosphate biosynthesis.</text>
</comment>
<proteinExistence type="predicted"/>
<evidence type="ECO:0000313" key="5">
    <source>
        <dbReference type="Proteomes" id="UP001199919"/>
    </source>
</evidence>
<dbReference type="EMBL" id="JAJPWV010000001">
    <property type="protein sequence ID" value="MCD8739289.1"/>
    <property type="molecule type" value="Genomic_DNA"/>
</dbReference>
<accession>A0ABS8U031</accession>
<dbReference type="InterPro" id="IPR013785">
    <property type="entry name" value="Aldolase_TIM"/>
</dbReference>
<dbReference type="Proteomes" id="UP001199919">
    <property type="component" value="Unassembled WGS sequence"/>
</dbReference>
<dbReference type="Pfam" id="PF02581">
    <property type="entry name" value="TMP-TENI"/>
    <property type="match status" value="1"/>
</dbReference>
<protein>
    <submittedName>
        <fullName evidence="4">Thiamine phosphate synthase</fullName>
    </submittedName>
</protein>
<dbReference type="PANTHER" id="PTHR20857:SF23">
    <property type="entry name" value="THIAMINE BIOSYNTHETIC BIFUNCTIONAL ENZYME"/>
    <property type="match status" value="1"/>
</dbReference>
<dbReference type="CDD" id="cd00564">
    <property type="entry name" value="TMP_TenI"/>
    <property type="match status" value="1"/>
</dbReference>
<evidence type="ECO:0000313" key="4">
    <source>
        <dbReference type="EMBL" id="MCD8739289.1"/>
    </source>
</evidence>
<evidence type="ECO:0000259" key="3">
    <source>
        <dbReference type="Pfam" id="PF02581"/>
    </source>
</evidence>
<name>A0ABS8U031_9SPHI</name>
<feature type="domain" description="Thiamine phosphate synthase/TenI" evidence="3">
    <location>
        <begin position="10"/>
        <end position="192"/>
    </location>
</feature>
<reference evidence="4 5" key="1">
    <citation type="submission" date="2021-12" db="EMBL/GenBank/DDBJ databases">
        <title>Mucilaginibacter roseus genome.</title>
        <authorList>
            <person name="Ferreira J.R."/>
            <person name="Newman J.D."/>
        </authorList>
    </citation>
    <scope>NUCLEOTIDE SEQUENCE [LARGE SCALE GENOMIC DNA]</scope>
    <source>
        <strain evidence="4 5">LMG 28454</strain>
    </source>
</reference>